<dbReference type="GO" id="GO:0003677">
    <property type="term" value="F:DNA binding"/>
    <property type="evidence" value="ECO:0007669"/>
    <property type="project" value="UniProtKB-KW"/>
</dbReference>
<dbReference type="Proteomes" id="UP000032266">
    <property type="component" value="Chromosome"/>
</dbReference>
<gene>
    <name evidence="5" type="ORF">YC6258_02773</name>
</gene>
<keyword evidence="3" id="KW-0804">Transcription</keyword>
<dbReference type="STRING" id="1445510.YC6258_02773"/>
<keyword evidence="2" id="KW-0238">DNA-binding</keyword>
<evidence type="ECO:0000256" key="2">
    <source>
        <dbReference type="ARBA" id="ARBA00023125"/>
    </source>
</evidence>
<accession>A0A0C5VKK6</accession>
<keyword evidence="1" id="KW-0805">Transcription regulation</keyword>
<dbReference type="PANTHER" id="PTHR43537">
    <property type="entry name" value="TRANSCRIPTIONAL REGULATOR, GNTR FAMILY"/>
    <property type="match status" value="1"/>
</dbReference>
<dbReference type="SUPFAM" id="SSF48008">
    <property type="entry name" value="GntR ligand-binding domain-like"/>
    <property type="match status" value="1"/>
</dbReference>
<evidence type="ECO:0000313" key="5">
    <source>
        <dbReference type="EMBL" id="AJQ94811.1"/>
    </source>
</evidence>
<dbReference type="Gene3D" id="1.20.120.530">
    <property type="entry name" value="GntR ligand-binding domain-like"/>
    <property type="match status" value="1"/>
</dbReference>
<reference evidence="5 6" key="1">
    <citation type="submission" date="2014-01" db="EMBL/GenBank/DDBJ databases">
        <title>Full genme sequencing of cellulolytic bacterium Gynuella sunshinyii YC6258T gen. nov., sp. nov.</title>
        <authorList>
            <person name="Khan H."/>
            <person name="Chung E.J."/>
            <person name="Chung Y.R."/>
        </authorList>
    </citation>
    <scope>NUCLEOTIDE SEQUENCE [LARGE SCALE GENOMIC DNA]</scope>
    <source>
        <strain evidence="5 6">YC6258</strain>
    </source>
</reference>
<dbReference type="PRINTS" id="PR00035">
    <property type="entry name" value="HTHGNTR"/>
</dbReference>
<dbReference type="InterPro" id="IPR000524">
    <property type="entry name" value="Tscrpt_reg_HTH_GntR"/>
</dbReference>
<evidence type="ECO:0000256" key="1">
    <source>
        <dbReference type="ARBA" id="ARBA00023015"/>
    </source>
</evidence>
<dbReference type="EMBL" id="CP007142">
    <property type="protein sequence ID" value="AJQ94811.1"/>
    <property type="molecule type" value="Genomic_DNA"/>
</dbReference>
<keyword evidence="6" id="KW-1185">Reference proteome</keyword>
<evidence type="ECO:0000259" key="4">
    <source>
        <dbReference type="PROSITE" id="PS50949"/>
    </source>
</evidence>
<dbReference type="InterPro" id="IPR036390">
    <property type="entry name" value="WH_DNA-bd_sf"/>
</dbReference>
<dbReference type="Pfam" id="PF00392">
    <property type="entry name" value="GntR"/>
    <property type="match status" value="1"/>
</dbReference>
<dbReference type="SUPFAM" id="SSF46785">
    <property type="entry name" value="Winged helix' DNA-binding domain"/>
    <property type="match status" value="1"/>
</dbReference>
<dbReference type="InterPro" id="IPR011711">
    <property type="entry name" value="GntR_C"/>
</dbReference>
<dbReference type="CDD" id="cd07377">
    <property type="entry name" value="WHTH_GntR"/>
    <property type="match status" value="1"/>
</dbReference>
<dbReference type="KEGG" id="gsn:YC6258_02773"/>
<evidence type="ECO:0000313" key="6">
    <source>
        <dbReference type="Proteomes" id="UP000032266"/>
    </source>
</evidence>
<proteinExistence type="predicted"/>
<protein>
    <submittedName>
        <fullName evidence="5">Transcriptional regulator</fullName>
    </submittedName>
</protein>
<dbReference type="PROSITE" id="PS50949">
    <property type="entry name" value="HTH_GNTR"/>
    <property type="match status" value="1"/>
</dbReference>
<organism evidence="5 6">
    <name type="scientific">Gynuella sunshinyii YC6258</name>
    <dbReference type="NCBI Taxonomy" id="1445510"/>
    <lineage>
        <taxon>Bacteria</taxon>
        <taxon>Pseudomonadati</taxon>
        <taxon>Pseudomonadota</taxon>
        <taxon>Gammaproteobacteria</taxon>
        <taxon>Oceanospirillales</taxon>
        <taxon>Saccharospirillaceae</taxon>
        <taxon>Gynuella</taxon>
    </lineage>
</organism>
<dbReference type="InterPro" id="IPR008920">
    <property type="entry name" value="TF_FadR/GntR_C"/>
</dbReference>
<sequence>MNGQQYSVHEEHMVTIEPKRLYQKVASNLKTRILNQEYNVGDRLPAERLLAEEMAVSRTVVREAIIMLEVEGMVEVIKGSGIHVVSNTSRYEQNEPETASGQNALMTAGPFELLQARQLIESNIAEFAATQVTKQDVMELMKIQELSRNEDRARDSEWDKLFHIQVAKATQNSVLVSVIEQMWSYREQNPYWRKLHEHIEDKDMDSWCHDHDLVLKALLRKDPEAAKTAMWQHLENTKEMLFKASTFDDDMGNDRFLFSDNPVIHLSGQNRRG</sequence>
<dbReference type="Gene3D" id="1.10.10.10">
    <property type="entry name" value="Winged helix-like DNA-binding domain superfamily/Winged helix DNA-binding domain"/>
    <property type="match status" value="1"/>
</dbReference>
<dbReference type="AlphaFoldDB" id="A0A0C5VKK6"/>
<dbReference type="NCBIfam" id="NF008571">
    <property type="entry name" value="PRK11523.1"/>
    <property type="match status" value="1"/>
</dbReference>
<dbReference type="SMART" id="SM00345">
    <property type="entry name" value="HTH_GNTR"/>
    <property type="match status" value="1"/>
</dbReference>
<dbReference type="SMART" id="SM00895">
    <property type="entry name" value="FCD"/>
    <property type="match status" value="1"/>
</dbReference>
<name>A0A0C5VKK6_9GAMM</name>
<dbReference type="Pfam" id="PF07729">
    <property type="entry name" value="FCD"/>
    <property type="match status" value="1"/>
</dbReference>
<evidence type="ECO:0000256" key="3">
    <source>
        <dbReference type="ARBA" id="ARBA00023163"/>
    </source>
</evidence>
<feature type="domain" description="HTH gntR-type" evidence="4">
    <location>
        <begin position="19"/>
        <end position="87"/>
    </location>
</feature>
<dbReference type="InterPro" id="IPR036388">
    <property type="entry name" value="WH-like_DNA-bd_sf"/>
</dbReference>
<dbReference type="PANTHER" id="PTHR43537:SF7">
    <property type="entry name" value="EXU REGULON TRANSCRIPTIONAL REGULATOR"/>
    <property type="match status" value="1"/>
</dbReference>
<dbReference type="PATRIC" id="fig|1445510.3.peg.2730"/>
<dbReference type="GO" id="GO:0003700">
    <property type="term" value="F:DNA-binding transcription factor activity"/>
    <property type="evidence" value="ECO:0007669"/>
    <property type="project" value="InterPro"/>
</dbReference>
<dbReference type="HOGENOM" id="CLU_017584_9_5_6"/>